<dbReference type="AlphaFoldDB" id="A0A8F2W5Y3"/>
<dbReference type="PANTHER" id="PTHR35802:SF1">
    <property type="entry name" value="PROTEASE SYNTHASE AND SPORULATION PROTEIN PAI 2"/>
    <property type="match status" value="1"/>
</dbReference>
<name>A0A8F2W5Y3_CANAR</name>
<sequence length="327" mass="36332">MRFASLFTAAFAAFATASPIVNSGAVASNELVTKDTVADSKVADSANVVARDNELLTDIENLVGDFVYDIEGLCNLLGFNVDEIFNAIGLQPPASRHGEVVDGAKLIFDIVKDLIPIATSLGHYNEDSWDQKESLIVHHPLGTVVTMDSGKIIANHIPFYLHRDDATGKRYLHAHMAKKNHQIPSLLQNDNVLVIFQSSDSYITPSYYPEKQKTHKFVPTWDFAALHVYGKSRIVDDFDFVRGQLVNFTNQNESTREKPWKVTDAPEGYLKIMQRAITGLEIEIGDTECKYKFEQKMSRENIDGVIQGLAHDGVAEVSALVESCNKE</sequence>
<keyword evidence="1" id="KW-0732">Signal</keyword>
<evidence type="ECO:0000256" key="1">
    <source>
        <dbReference type="SAM" id="SignalP"/>
    </source>
</evidence>
<organism evidence="2">
    <name type="scientific">Candidozyma auris</name>
    <name type="common">Yeast</name>
    <name type="synonym">Candida auris</name>
    <dbReference type="NCBI Taxonomy" id="498019"/>
    <lineage>
        <taxon>Eukaryota</taxon>
        <taxon>Fungi</taxon>
        <taxon>Dikarya</taxon>
        <taxon>Ascomycota</taxon>
        <taxon>Saccharomycotina</taxon>
        <taxon>Pichiomycetes</taxon>
        <taxon>Metschnikowiaceae</taxon>
        <taxon>Candidozyma</taxon>
    </lineage>
</organism>
<gene>
    <name evidence="2" type="ORF">CA7LBN_004875</name>
</gene>
<proteinExistence type="predicted"/>
<dbReference type="Pfam" id="PF04299">
    <property type="entry name" value="FMN_bind_2"/>
    <property type="match status" value="1"/>
</dbReference>
<protein>
    <recommendedName>
        <fullName evidence="3">Transcriptional regulator</fullName>
    </recommendedName>
</protein>
<feature type="chain" id="PRO_5034008179" description="Transcriptional regulator" evidence="1">
    <location>
        <begin position="18"/>
        <end position="327"/>
    </location>
</feature>
<dbReference type="InterPro" id="IPR012349">
    <property type="entry name" value="Split_barrel_FMN-bd"/>
</dbReference>
<reference evidence="2" key="1">
    <citation type="submission" date="2021-06" db="EMBL/GenBank/DDBJ databases">
        <title>Candida auris outbreak in lebanese hospital.</title>
        <authorList>
            <person name="Finianos M."/>
        </authorList>
    </citation>
    <scope>NUCLEOTIDE SEQUENCE</scope>
    <source>
        <strain evidence="2">CA7LBN</strain>
    </source>
</reference>
<dbReference type="EMBL" id="CP076755">
    <property type="protein sequence ID" value="QWW25971.1"/>
    <property type="molecule type" value="Genomic_DNA"/>
</dbReference>
<accession>A0A8F2W5Y3</accession>
<evidence type="ECO:0008006" key="3">
    <source>
        <dbReference type="Google" id="ProtNLM"/>
    </source>
</evidence>
<dbReference type="PANTHER" id="PTHR35802">
    <property type="entry name" value="PROTEASE SYNTHASE AND SPORULATION PROTEIN PAI 2"/>
    <property type="match status" value="1"/>
</dbReference>
<evidence type="ECO:0000313" key="2">
    <source>
        <dbReference type="EMBL" id="QWW25971.1"/>
    </source>
</evidence>
<dbReference type="SUPFAM" id="SSF50475">
    <property type="entry name" value="FMN-binding split barrel"/>
    <property type="match status" value="1"/>
</dbReference>
<feature type="signal peptide" evidence="1">
    <location>
        <begin position="1"/>
        <end position="17"/>
    </location>
</feature>
<dbReference type="InterPro" id="IPR007396">
    <property type="entry name" value="TR_PAI2-type"/>
</dbReference>
<dbReference type="Gene3D" id="2.30.110.10">
    <property type="entry name" value="Electron Transport, Fmn-binding Protein, Chain A"/>
    <property type="match status" value="1"/>
</dbReference>
<dbReference type="Proteomes" id="UP000825438">
    <property type="component" value="Chromosome VII"/>
</dbReference>